<sequence length="299" mass="31598">MHRSSIPLRTARTAAAIAVAGSFLFAGTAAAAPGAFPAFGSSGFGSSAPDVVDTPRLASLDNFRDAAGGGYMNKYGVRMQTGVFYRSNAISPSDPDLAVLAGLNLTAAYDLRTDGEVADKADRLPGGVAYVRVPVDSGNLNEIAELRSPDEARRYMADANRAFVTDPAARASFGKLLTELAETPGAQIYHCTAGKDRTGWVSALLQSIAMVPEETIMRDYLLTNKYTAESIAKSYEGLTASQGEAVAEIYRPLLGVEAGYLQAGLDELSARYGTVDNYLRTGLGLSRETIVTLGHKLLA</sequence>
<dbReference type="EC" id="3.1.3.48" evidence="2"/>
<dbReference type="GO" id="GO:0004725">
    <property type="term" value="F:protein tyrosine phosphatase activity"/>
    <property type="evidence" value="ECO:0007669"/>
    <property type="project" value="UniProtKB-EC"/>
</dbReference>
<reference evidence="2 3" key="1">
    <citation type="submission" date="2024-01" db="EMBL/GenBank/DDBJ databases">
        <title>Draft genome sequence of Gordonia sp. LSe1-13.</title>
        <authorList>
            <person name="Suphannarot A."/>
            <person name="Mingma R."/>
        </authorList>
    </citation>
    <scope>NUCLEOTIDE SEQUENCE [LARGE SCALE GENOMIC DNA]</scope>
    <source>
        <strain evidence="2 3">LSe1-13</strain>
    </source>
</reference>
<gene>
    <name evidence="2" type="ORF">VZC37_05080</name>
</gene>
<dbReference type="EMBL" id="JAZDUF010000001">
    <property type="protein sequence ID" value="MEE3849692.1"/>
    <property type="molecule type" value="Genomic_DNA"/>
</dbReference>
<proteinExistence type="predicted"/>
<evidence type="ECO:0000256" key="1">
    <source>
        <dbReference type="SAM" id="SignalP"/>
    </source>
</evidence>
<feature type="signal peptide" evidence="1">
    <location>
        <begin position="1"/>
        <end position="31"/>
    </location>
</feature>
<keyword evidence="2" id="KW-0378">Hydrolase</keyword>
<organism evidence="2 3">
    <name type="scientific">Gordonia sesuvii</name>
    <dbReference type="NCBI Taxonomy" id="3116777"/>
    <lineage>
        <taxon>Bacteria</taxon>
        <taxon>Bacillati</taxon>
        <taxon>Actinomycetota</taxon>
        <taxon>Actinomycetes</taxon>
        <taxon>Mycobacteriales</taxon>
        <taxon>Gordoniaceae</taxon>
        <taxon>Gordonia</taxon>
    </lineage>
</organism>
<keyword evidence="1" id="KW-0732">Signal</keyword>
<dbReference type="Gene3D" id="3.90.190.10">
    <property type="entry name" value="Protein tyrosine phosphatase superfamily"/>
    <property type="match status" value="1"/>
</dbReference>
<accession>A0ABU7M998</accession>
<feature type="chain" id="PRO_5047141883" evidence="1">
    <location>
        <begin position="32"/>
        <end position="299"/>
    </location>
</feature>
<evidence type="ECO:0000313" key="2">
    <source>
        <dbReference type="EMBL" id="MEE3849692.1"/>
    </source>
</evidence>
<dbReference type="RefSeq" id="WP_330431312.1">
    <property type="nucleotide sequence ID" value="NZ_JAZDUF010000001.1"/>
</dbReference>
<dbReference type="SUPFAM" id="SSF52799">
    <property type="entry name" value="(Phosphotyrosine protein) phosphatases II"/>
    <property type="match status" value="1"/>
</dbReference>
<protein>
    <submittedName>
        <fullName evidence="2">Tyrosine-protein phosphatase</fullName>
        <ecNumber evidence="2">3.1.3.48</ecNumber>
    </submittedName>
</protein>
<comment type="caution">
    <text evidence="2">The sequence shown here is derived from an EMBL/GenBank/DDBJ whole genome shotgun (WGS) entry which is preliminary data.</text>
</comment>
<dbReference type="Pfam" id="PF13350">
    <property type="entry name" value="Y_phosphatase3"/>
    <property type="match status" value="1"/>
</dbReference>
<keyword evidence="3" id="KW-1185">Reference proteome</keyword>
<name>A0ABU7M998_9ACTN</name>
<dbReference type="InterPro" id="IPR029021">
    <property type="entry name" value="Prot-tyrosine_phosphatase-like"/>
</dbReference>
<dbReference type="InterPro" id="IPR026893">
    <property type="entry name" value="Tyr/Ser_Pase_IphP-type"/>
</dbReference>
<evidence type="ECO:0000313" key="3">
    <source>
        <dbReference type="Proteomes" id="UP001347146"/>
    </source>
</evidence>
<dbReference type="Proteomes" id="UP001347146">
    <property type="component" value="Unassembled WGS sequence"/>
</dbReference>